<dbReference type="VEuPathDB" id="FungiDB:CJJ07_001991"/>
<reference evidence="4" key="1">
    <citation type="journal article" date="2015" name="BMC Genomics">
        <title>Draft genome of a commonly misdiagnosed multidrug resistant pathogen Candida auris.</title>
        <authorList>
            <person name="Chatterjee S."/>
            <person name="Alampalli S.V."/>
            <person name="Nageshan R.K."/>
            <person name="Chettiar S.T."/>
            <person name="Joshi S."/>
            <person name="Tatu U.S."/>
        </authorList>
    </citation>
    <scope>NUCLEOTIDE SEQUENCE [LARGE SCALE GENOMIC DNA]</scope>
    <source>
        <strain evidence="4">6684</strain>
    </source>
</reference>
<dbReference type="EMBL" id="LGST01000018">
    <property type="protein sequence ID" value="KNE00362.1"/>
    <property type="molecule type" value="Genomic_DNA"/>
</dbReference>
<dbReference type="AlphaFoldDB" id="A0A0L0P1V8"/>
<comment type="caution">
    <text evidence="3">The sequence shown here is derived from an EMBL/GenBank/DDBJ whole genome shotgun (WGS) entry which is preliminary data.</text>
</comment>
<dbReference type="VEuPathDB" id="FungiDB:B9J08_000369"/>
<accession>A0A0L0P1V8</accession>
<evidence type="ECO:0000313" key="4">
    <source>
        <dbReference type="Proteomes" id="UP000037122"/>
    </source>
</evidence>
<protein>
    <submittedName>
        <fullName evidence="3">Uncharacterized protein</fullName>
    </submittedName>
</protein>
<keyword evidence="2" id="KW-1133">Transmembrane helix</keyword>
<gene>
    <name evidence="3" type="ORF">QG37_02387</name>
</gene>
<evidence type="ECO:0000313" key="3">
    <source>
        <dbReference type="EMBL" id="KNE00362.1"/>
    </source>
</evidence>
<name>A0A0L0P1V8_CANAR</name>
<keyword evidence="2" id="KW-0812">Transmembrane</keyword>
<feature type="compositionally biased region" description="Acidic residues" evidence="1">
    <location>
        <begin position="85"/>
        <end position="97"/>
    </location>
</feature>
<proteinExistence type="predicted"/>
<feature type="transmembrane region" description="Helical" evidence="2">
    <location>
        <begin position="30"/>
        <end position="49"/>
    </location>
</feature>
<dbReference type="VEuPathDB" id="FungiDB:QG37_02387"/>
<dbReference type="VEuPathDB" id="FungiDB:CJI97_000369"/>
<keyword evidence="2" id="KW-0472">Membrane</keyword>
<organism evidence="3 4">
    <name type="scientific">Candidozyma auris</name>
    <name type="common">Yeast</name>
    <name type="synonym">Candida auris</name>
    <dbReference type="NCBI Taxonomy" id="498019"/>
    <lineage>
        <taxon>Eukaryota</taxon>
        <taxon>Fungi</taxon>
        <taxon>Dikarya</taxon>
        <taxon>Ascomycota</taxon>
        <taxon>Saccharomycotina</taxon>
        <taxon>Pichiomycetes</taxon>
        <taxon>Metschnikowiaceae</taxon>
        <taxon>Candidozyma</taxon>
    </lineage>
</organism>
<dbReference type="Proteomes" id="UP000037122">
    <property type="component" value="Unassembled WGS sequence"/>
</dbReference>
<feature type="region of interest" description="Disordered" evidence="1">
    <location>
        <begin position="78"/>
        <end position="105"/>
    </location>
</feature>
<evidence type="ECO:0000256" key="1">
    <source>
        <dbReference type="SAM" id="MobiDB-lite"/>
    </source>
</evidence>
<sequence>MHMQPAWYISPPEYANPKKTPNPLLSSMKALIYITLAYIVGLVVAVDFVRPPREAEEPMARFNPGVLGKLRLHFYQTDEPVPGLEPDDSSDDEDFPEEPGTPKYD</sequence>
<evidence type="ECO:0000256" key="2">
    <source>
        <dbReference type="SAM" id="Phobius"/>
    </source>
</evidence>